<accession>A0A7G5ELK7</accession>
<keyword evidence="1" id="KW-0805">Transcription regulation</keyword>
<reference evidence="5 6" key="1">
    <citation type="journal article" date="2020" name="G3 (Bethesda)">
        <title>CeMbio - The Caenorhabditis elegans Microbiome Resource.</title>
        <authorList>
            <person name="Dirksen P."/>
            <person name="Assie A."/>
            <person name="Zimmermann J."/>
            <person name="Zhang F."/>
            <person name="Tietje A.M."/>
            <person name="Marsh S.A."/>
            <person name="Felix M.A."/>
            <person name="Shapira M."/>
            <person name="Kaleta C."/>
            <person name="Schulenburg H."/>
            <person name="Samuel B."/>
        </authorList>
    </citation>
    <scope>NUCLEOTIDE SEQUENCE [LARGE SCALE GENOMIC DNA]</scope>
    <source>
        <strain evidence="5 6">BIGb0172</strain>
    </source>
</reference>
<gene>
    <name evidence="5" type="ORF">HS961_19700</name>
</gene>
<dbReference type="PANTHER" id="PTHR33164">
    <property type="entry name" value="TRANSCRIPTIONAL REGULATOR, MARR FAMILY"/>
    <property type="match status" value="1"/>
</dbReference>
<dbReference type="GO" id="GO:0006950">
    <property type="term" value="P:response to stress"/>
    <property type="evidence" value="ECO:0007669"/>
    <property type="project" value="TreeGrafter"/>
</dbReference>
<proteinExistence type="predicted"/>
<keyword evidence="3" id="KW-0804">Transcription</keyword>
<dbReference type="Proteomes" id="UP000515240">
    <property type="component" value="Chromosome"/>
</dbReference>
<evidence type="ECO:0000256" key="3">
    <source>
        <dbReference type="ARBA" id="ARBA00023163"/>
    </source>
</evidence>
<protein>
    <submittedName>
        <fullName evidence="5">MarR family transcriptional regulator</fullName>
    </submittedName>
</protein>
<dbReference type="SUPFAM" id="SSF46785">
    <property type="entry name" value="Winged helix' DNA-binding domain"/>
    <property type="match status" value="1"/>
</dbReference>
<evidence type="ECO:0000313" key="5">
    <source>
        <dbReference type="EMBL" id="QMV74882.1"/>
    </source>
</evidence>
<feature type="domain" description="HTH marR-type" evidence="4">
    <location>
        <begin position="20"/>
        <end position="156"/>
    </location>
</feature>
<dbReference type="AlphaFoldDB" id="A0A7G5ELK7"/>
<evidence type="ECO:0000256" key="2">
    <source>
        <dbReference type="ARBA" id="ARBA00023125"/>
    </source>
</evidence>
<dbReference type="InterPro" id="IPR023187">
    <property type="entry name" value="Tscrpt_reg_MarR-type_CS"/>
</dbReference>
<dbReference type="KEGG" id="cpis:HS961_19700"/>
<dbReference type="EMBL" id="CP058554">
    <property type="protein sequence ID" value="QMV74882.1"/>
    <property type="molecule type" value="Genomic_DNA"/>
</dbReference>
<dbReference type="PRINTS" id="PR00598">
    <property type="entry name" value="HTHMARR"/>
</dbReference>
<organism evidence="5 6">
    <name type="scientific">Comamonas piscis</name>
    <dbReference type="NCBI Taxonomy" id="1562974"/>
    <lineage>
        <taxon>Bacteria</taxon>
        <taxon>Pseudomonadati</taxon>
        <taxon>Pseudomonadota</taxon>
        <taxon>Betaproteobacteria</taxon>
        <taxon>Burkholderiales</taxon>
        <taxon>Comamonadaceae</taxon>
        <taxon>Comamonas</taxon>
    </lineage>
</organism>
<dbReference type="InterPro" id="IPR039422">
    <property type="entry name" value="MarR/SlyA-like"/>
</dbReference>
<keyword evidence="6" id="KW-1185">Reference proteome</keyword>
<dbReference type="Pfam" id="PF12802">
    <property type="entry name" value="MarR_2"/>
    <property type="match status" value="1"/>
</dbReference>
<dbReference type="InterPro" id="IPR000835">
    <property type="entry name" value="HTH_MarR-typ"/>
</dbReference>
<sequence>MSKNSKSPRENPNPLRTDLANRLYFKLYQCANMLHKTGTKAVEAQGLTTQQWAVMGALSRDESAQGMGMGDLARYLLVSRQNLTGLLSRMEAAGYVHSVPDPVDKRSRLVQLTPAGQQVWQHDAAESIGRYYEQALEGFSSNDMVHTLHYLLKLLDNMKAIDVQQNAGKEEG</sequence>
<dbReference type="SMART" id="SM00347">
    <property type="entry name" value="HTH_MARR"/>
    <property type="match status" value="1"/>
</dbReference>
<keyword evidence="2" id="KW-0238">DNA-binding</keyword>
<evidence type="ECO:0000259" key="4">
    <source>
        <dbReference type="PROSITE" id="PS50995"/>
    </source>
</evidence>
<dbReference type="GO" id="GO:0003700">
    <property type="term" value="F:DNA-binding transcription factor activity"/>
    <property type="evidence" value="ECO:0007669"/>
    <property type="project" value="InterPro"/>
</dbReference>
<dbReference type="RefSeq" id="WP_182324912.1">
    <property type="nucleotide sequence ID" value="NZ_CP058554.1"/>
</dbReference>
<dbReference type="PROSITE" id="PS01117">
    <property type="entry name" value="HTH_MARR_1"/>
    <property type="match status" value="1"/>
</dbReference>
<dbReference type="InterPro" id="IPR036388">
    <property type="entry name" value="WH-like_DNA-bd_sf"/>
</dbReference>
<dbReference type="Gene3D" id="1.10.10.10">
    <property type="entry name" value="Winged helix-like DNA-binding domain superfamily/Winged helix DNA-binding domain"/>
    <property type="match status" value="1"/>
</dbReference>
<dbReference type="GO" id="GO:0003677">
    <property type="term" value="F:DNA binding"/>
    <property type="evidence" value="ECO:0007669"/>
    <property type="project" value="UniProtKB-KW"/>
</dbReference>
<evidence type="ECO:0000256" key="1">
    <source>
        <dbReference type="ARBA" id="ARBA00023015"/>
    </source>
</evidence>
<dbReference type="PANTHER" id="PTHR33164:SF43">
    <property type="entry name" value="HTH-TYPE TRANSCRIPTIONAL REPRESSOR YETL"/>
    <property type="match status" value="1"/>
</dbReference>
<dbReference type="InterPro" id="IPR036390">
    <property type="entry name" value="WH_DNA-bd_sf"/>
</dbReference>
<evidence type="ECO:0000313" key="6">
    <source>
        <dbReference type="Proteomes" id="UP000515240"/>
    </source>
</evidence>
<dbReference type="PROSITE" id="PS50995">
    <property type="entry name" value="HTH_MARR_2"/>
    <property type="match status" value="1"/>
</dbReference>
<name>A0A7G5ELK7_9BURK</name>